<dbReference type="InterPro" id="IPR043136">
    <property type="entry name" value="B30.2/SPRY_sf"/>
</dbReference>
<dbReference type="AlphaFoldDB" id="A0A914HQF2"/>
<feature type="domain" description="B30.2/SPRY" evidence="1">
    <location>
        <begin position="79"/>
        <end position="287"/>
    </location>
</feature>
<dbReference type="PROSITE" id="PS50188">
    <property type="entry name" value="B302_SPRY"/>
    <property type="match status" value="1"/>
</dbReference>
<evidence type="ECO:0000259" key="1">
    <source>
        <dbReference type="PROSITE" id="PS50188"/>
    </source>
</evidence>
<reference evidence="3" key="1">
    <citation type="submission" date="2022-11" db="UniProtKB">
        <authorList>
            <consortium name="WormBaseParasite"/>
        </authorList>
    </citation>
    <scope>IDENTIFICATION</scope>
</reference>
<dbReference type="Pfam" id="PF00622">
    <property type="entry name" value="SPRY"/>
    <property type="match status" value="1"/>
</dbReference>
<evidence type="ECO:0000313" key="2">
    <source>
        <dbReference type="Proteomes" id="UP000887572"/>
    </source>
</evidence>
<dbReference type="InterPro" id="IPR044736">
    <property type="entry name" value="Gid1/RanBPM/SPLA_SPRY"/>
</dbReference>
<dbReference type="Gene3D" id="2.60.120.920">
    <property type="match status" value="1"/>
</dbReference>
<evidence type="ECO:0000313" key="3">
    <source>
        <dbReference type="WBParaSite" id="Gr19_v10_g2938.t1"/>
    </source>
</evidence>
<proteinExistence type="predicted"/>
<organism evidence="2 3">
    <name type="scientific">Globodera rostochiensis</name>
    <name type="common">Golden nematode worm</name>
    <name type="synonym">Heterodera rostochiensis</name>
    <dbReference type="NCBI Taxonomy" id="31243"/>
    <lineage>
        <taxon>Eukaryota</taxon>
        <taxon>Metazoa</taxon>
        <taxon>Ecdysozoa</taxon>
        <taxon>Nematoda</taxon>
        <taxon>Chromadorea</taxon>
        <taxon>Rhabditida</taxon>
        <taxon>Tylenchina</taxon>
        <taxon>Tylenchomorpha</taxon>
        <taxon>Tylenchoidea</taxon>
        <taxon>Heteroderidae</taxon>
        <taxon>Heteroderinae</taxon>
        <taxon>Globodera</taxon>
    </lineage>
</organism>
<accession>A0A914HQF2</accession>
<dbReference type="InterPro" id="IPR001870">
    <property type="entry name" value="B30.2/SPRY"/>
</dbReference>
<dbReference type="SMART" id="SM00449">
    <property type="entry name" value="SPRY"/>
    <property type="match status" value="1"/>
</dbReference>
<dbReference type="WBParaSite" id="Gr19_v10_g2938.t1">
    <property type="protein sequence ID" value="Gr19_v10_g2938.t1"/>
    <property type="gene ID" value="Gr19_v10_g2938"/>
</dbReference>
<name>A0A914HQF2_GLORO</name>
<dbReference type="CDD" id="cd12885">
    <property type="entry name" value="SPRY_RanBP_like"/>
    <property type="match status" value="1"/>
</dbReference>
<sequence length="294" mass="32647">MVLNLNKWLRCGPFQIVGSMLLSVFLVIAHGNEYKMNGQQKEMNESSGQAMAVAELEGYQDTQNRSNEREEQLNDILGQFVSKKELEKGMNQLKNELIAKMEQYVKEQQPNIGDLQKTVAVLNDRIGKVLTLQNRWDSMALELGSRCKANNPYGIFYFEVKILAAPGTILIGLATKGIPLDTYVGGHGTYGYGNQGKFWGHAVDEADYVVGGYFETRYFVDGKPSFGVGDVVGCGLNLATRQIIYTKNGQRLDTANLLVDSAADLFPCVTLRHPGNKIEANFGPNFKFNISDEI</sequence>
<keyword evidence="2" id="KW-1185">Reference proteome</keyword>
<dbReference type="InterPro" id="IPR003877">
    <property type="entry name" value="SPRY_dom"/>
</dbReference>
<protein>
    <submittedName>
        <fullName evidence="3">B30.2/SPRY domain-containing protein</fullName>
    </submittedName>
</protein>
<dbReference type="InterPro" id="IPR013320">
    <property type="entry name" value="ConA-like_dom_sf"/>
</dbReference>
<dbReference type="Proteomes" id="UP000887572">
    <property type="component" value="Unplaced"/>
</dbReference>
<dbReference type="SUPFAM" id="SSF49899">
    <property type="entry name" value="Concanavalin A-like lectins/glucanases"/>
    <property type="match status" value="1"/>
</dbReference>